<feature type="modified residue" description="N6-(pyridoxal phosphate)lysine" evidence="4">
    <location>
        <position position="198"/>
    </location>
</feature>
<keyword evidence="7" id="KW-1185">Reference proteome</keyword>
<dbReference type="AlphaFoldDB" id="A0A841C8I4"/>
<dbReference type="Gene3D" id="3.40.640.10">
    <property type="entry name" value="Type I PLP-dependent aspartate aminotransferase-like (Major domain)"/>
    <property type="match status" value="1"/>
</dbReference>
<dbReference type="CDD" id="cd00616">
    <property type="entry name" value="AHBA_syn"/>
    <property type="match status" value="1"/>
</dbReference>
<dbReference type="InterPro" id="IPR015424">
    <property type="entry name" value="PyrdxlP-dep_Trfase"/>
</dbReference>
<dbReference type="GO" id="GO:0008483">
    <property type="term" value="F:transaminase activity"/>
    <property type="evidence" value="ECO:0007669"/>
    <property type="project" value="TreeGrafter"/>
</dbReference>
<dbReference type="InterPro" id="IPR015421">
    <property type="entry name" value="PyrdxlP-dep_Trfase_major"/>
</dbReference>
<dbReference type="Proteomes" id="UP000547510">
    <property type="component" value="Unassembled WGS sequence"/>
</dbReference>
<dbReference type="PANTHER" id="PTHR30244:SF9">
    <property type="entry name" value="PROTEIN RV3402C"/>
    <property type="match status" value="1"/>
</dbReference>
<dbReference type="RefSeq" id="WP_184687461.1">
    <property type="nucleotide sequence ID" value="NZ_JACHJN010000001.1"/>
</dbReference>
<gene>
    <name evidence="6" type="ORF">FHS29_000289</name>
</gene>
<dbReference type="InterPro" id="IPR000653">
    <property type="entry name" value="DegT/StrS_aminotransferase"/>
</dbReference>
<accession>A0A841C8I4</accession>
<dbReference type="GO" id="GO:0000271">
    <property type="term" value="P:polysaccharide biosynthetic process"/>
    <property type="evidence" value="ECO:0007669"/>
    <property type="project" value="TreeGrafter"/>
</dbReference>
<dbReference type="PANTHER" id="PTHR30244">
    <property type="entry name" value="TRANSAMINASE"/>
    <property type="match status" value="1"/>
</dbReference>
<evidence type="ECO:0000313" key="6">
    <source>
        <dbReference type="EMBL" id="MBB5953719.1"/>
    </source>
</evidence>
<dbReference type="Gene3D" id="3.90.1150.10">
    <property type="entry name" value="Aspartate Aminotransferase, domain 1"/>
    <property type="match status" value="1"/>
</dbReference>
<comment type="caution">
    <text evidence="6">The sequence shown here is derived from an EMBL/GenBank/DDBJ whole genome shotgun (WGS) entry which is preliminary data.</text>
</comment>
<evidence type="ECO:0000256" key="1">
    <source>
        <dbReference type="ARBA" id="ARBA00022898"/>
    </source>
</evidence>
<dbReference type="InterPro" id="IPR015422">
    <property type="entry name" value="PyrdxlP-dep_Trfase_small"/>
</dbReference>
<organism evidence="6 7">
    <name type="scientific">Saccharothrix tamanrassetensis</name>
    <dbReference type="NCBI Taxonomy" id="1051531"/>
    <lineage>
        <taxon>Bacteria</taxon>
        <taxon>Bacillati</taxon>
        <taxon>Actinomycetota</taxon>
        <taxon>Actinomycetes</taxon>
        <taxon>Pseudonocardiales</taxon>
        <taxon>Pseudonocardiaceae</taxon>
        <taxon>Saccharothrix</taxon>
    </lineage>
</organism>
<comment type="similarity">
    <text evidence="2 5">Belongs to the DegT/DnrJ/EryC1 family.</text>
</comment>
<keyword evidence="1 4" id="KW-0663">Pyridoxal phosphate</keyword>
<dbReference type="GO" id="GO:0030170">
    <property type="term" value="F:pyridoxal phosphate binding"/>
    <property type="evidence" value="ECO:0007669"/>
    <property type="project" value="TreeGrafter"/>
</dbReference>
<protein>
    <submittedName>
        <fullName evidence="6">dTDP-4-amino-4,6-dideoxygalactose transaminase</fullName>
    </submittedName>
</protein>
<evidence type="ECO:0000256" key="3">
    <source>
        <dbReference type="PIRSR" id="PIRSR000390-1"/>
    </source>
</evidence>
<evidence type="ECO:0000256" key="2">
    <source>
        <dbReference type="ARBA" id="ARBA00037999"/>
    </source>
</evidence>
<proteinExistence type="inferred from homology"/>
<feature type="active site" description="Proton acceptor" evidence="3">
    <location>
        <position position="198"/>
    </location>
</feature>
<evidence type="ECO:0000256" key="5">
    <source>
        <dbReference type="RuleBase" id="RU004508"/>
    </source>
</evidence>
<dbReference type="EMBL" id="JACHJN010000001">
    <property type="protein sequence ID" value="MBB5953719.1"/>
    <property type="molecule type" value="Genomic_DNA"/>
</dbReference>
<sequence>MQLTRPAILGGAPILTDPVPLARPTLDADPDLLATFRDVLSSGIVTKGRHLAELEREVADFLGVGHAVLVSSCTSGLMLTLRCLDLHGEVVLPSFTFMASGHAVVWNGLEPVFADIDPHTFAVDPERVADEVTDRTAALLAVHTFGSPCDVDALAKIAAERGVPLVVDAAAAFGGRYPDGSPVGGRGTAEVFSLSPTKPFTTGEGGIVATNDGELARELRVGRDYGNAGDYDSRFVGLNARMPELSAVLGRHHLPLLPALIERRQELADRYRAGLSGLPGIGFQRVPPGARSTYKDLCLTVSASGFGLDRDTLAAALRAEGVATRAYFDPPLHRQTAYRRFAASGKSLPHSEELAGRALAVPLYSHLPEHLVDRICEVVRRIHEHAAEITARTAPDAG</sequence>
<evidence type="ECO:0000313" key="7">
    <source>
        <dbReference type="Proteomes" id="UP000547510"/>
    </source>
</evidence>
<evidence type="ECO:0000256" key="4">
    <source>
        <dbReference type="PIRSR" id="PIRSR000390-2"/>
    </source>
</evidence>
<dbReference type="SUPFAM" id="SSF53383">
    <property type="entry name" value="PLP-dependent transferases"/>
    <property type="match status" value="1"/>
</dbReference>
<reference evidence="6 7" key="1">
    <citation type="submission" date="2020-08" db="EMBL/GenBank/DDBJ databases">
        <title>Genomic Encyclopedia of Type Strains, Phase III (KMG-III): the genomes of soil and plant-associated and newly described type strains.</title>
        <authorList>
            <person name="Whitman W."/>
        </authorList>
    </citation>
    <scope>NUCLEOTIDE SEQUENCE [LARGE SCALE GENOMIC DNA]</scope>
    <source>
        <strain evidence="6 7">CECT 8640</strain>
    </source>
</reference>
<dbReference type="Pfam" id="PF01041">
    <property type="entry name" value="DegT_DnrJ_EryC1"/>
    <property type="match status" value="1"/>
</dbReference>
<name>A0A841C8I4_9PSEU</name>
<dbReference type="PIRSF" id="PIRSF000390">
    <property type="entry name" value="PLP_StrS"/>
    <property type="match status" value="1"/>
</dbReference>